<organism evidence="2 3">
    <name type="scientific">Streptomyces coelicolor (strain ATCC BAA-471 / A3(2) / M145)</name>
    <dbReference type="NCBI Taxonomy" id="100226"/>
    <lineage>
        <taxon>Bacteria</taxon>
        <taxon>Bacillati</taxon>
        <taxon>Actinomycetota</taxon>
        <taxon>Actinomycetes</taxon>
        <taxon>Kitasatosporales</taxon>
        <taxon>Streptomycetaceae</taxon>
        <taxon>Streptomyces</taxon>
        <taxon>Streptomyces albidoflavus group</taxon>
    </lineage>
</organism>
<dbReference type="AlphaFoldDB" id="Q99QD8"/>
<geneLocation type="plasmid" evidence="3">
    <name>SCP1</name>
</geneLocation>
<reference evidence="2" key="2">
    <citation type="submission" date="2001-02" db="EMBL/GenBank/DDBJ databases">
        <authorList>
            <person name="Bentley S.D."/>
            <person name="Parkhill J."/>
            <person name="Barrell B.G."/>
            <person name="Rajandream M.A."/>
        </authorList>
    </citation>
    <scope>NUCLEOTIDE SEQUENCE</scope>
    <source>
        <strain evidence="2">A3</strain>
        <plasmid evidence="3">SCP1</plasmid>
    </source>
</reference>
<reference evidence="2" key="4">
    <citation type="journal article" date="2008" name="Proc. Natl. Acad. Sci. U.S.A.">
        <title>2-Alkyl-4-hydroxymethylfuran-3-carboxylic acids, antibiotic production inducers discovered by Streptomyces coelicolor genome mining.</title>
        <authorList>
            <person name="Corre C."/>
            <person name="Song L."/>
            <person name="O'Rourke S."/>
            <person name="Chater K.F."/>
            <person name="Challis G.L."/>
        </authorList>
    </citation>
    <scope>NUCLEOTIDE SEQUENCE</scope>
    <source>
        <strain evidence="2">A3</strain>
        <plasmid evidence="3">SCP1</plasmid>
    </source>
</reference>
<reference evidence="2" key="1">
    <citation type="journal article" date="1998" name="J. Bacteriol.">
        <title>Cloning and physical mapping of the EcoRI fragments of the giant linear plasmid SCP1.</title>
        <authorList>
            <person name="Redenbach M."/>
            <person name="Ikeda K."/>
            <person name="Yamasaki M."/>
            <person name="Kinashi H."/>
        </authorList>
    </citation>
    <scope>NUCLEOTIDE SEQUENCE</scope>
    <source>
        <strain evidence="2">A3</strain>
        <plasmid evidence="3">SCP1</plasmid>
    </source>
</reference>
<evidence type="ECO:0000313" key="1">
    <source>
        <dbReference type="EMBL" id="CAC36578.1"/>
    </source>
</evidence>
<dbReference type="Pfam" id="PF19560">
    <property type="entry name" value="DUF6082"/>
    <property type="match status" value="1"/>
</dbReference>
<dbReference type="PATRIC" id="fig|100226.15.peg.8004"/>
<dbReference type="EMBL" id="AL589148">
    <property type="protein sequence ID" value="CAC36578.1"/>
    <property type="molecule type" value="Genomic_DNA"/>
</dbReference>
<reference evidence="2" key="5">
    <citation type="journal article" date="2009" name="Mol. Microbiol.">
        <title>Extracellular signalling, translational control, two repressors and an activator all contribute to the regulation of methylenomycin production in Streptomyces coelicolor.</title>
        <authorList>
            <person name="O'Rourke S."/>
            <person name="Wietzorrek A."/>
            <person name="Fowler K."/>
            <person name="Corre C."/>
            <person name="Challis G.L."/>
            <person name="Chater K.F."/>
        </authorList>
    </citation>
    <scope>NUCLEOTIDE SEQUENCE</scope>
    <source>
        <strain evidence="2">A3</strain>
        <plasmid evidence="3">SCP1</plasmid>
    </source>
</reference>
<reference evidence="2" key="6">
    <citation type="submission" date="2015-02" db="EMBL/GenBank/DDBJ databases">
        <title>.</title>
        <authorList>
            <person name="Brown S.P."/>
            <person name="Murphy L.D."/>
            <person name="Harris D."/>
        </authorList>
    </citation>
    <scope>NUCLEOTIDE SEQUENCE</scope>
    <source>
        <strain evidence="2">A3</strain>
        <plasmid evidence="3">SCP1</plasmid>
    </source>
</reference>
<dbReference type="STRING" id="100226.gene:17765562"/>
<name>Q99QD8_STRCO</name>
<dbReference type="RefSeq" id="WP_011039357.1">
    <property type="nucleotide sequence ID" value="NC_003903.1"/>
</dbReference>
<keyword evidence="3" id="KW-1185">Reference proteome</keyword>
<sequence>MKLHHATALAVAAVGTAHLVLRERHRWQQNEIAVMRNQLDWLTHLTTHPEFAQIWAPKDMAVEEYIKLLHVNQQICALSLRHRLGLLRGRRLRFCADEVMKREYGLKYWAAYGSLREAESDGDGLAGDFTDVMHAAYTRATRNSSGTERP</sequence>
<evidence type="ECO:0000313" key="3">
    <source>
        <dbReference type="Proteomes" id="UP000001973"/>
    </source>
</evidence>
<dbReference type="Proteomes" id="UP000001973">
    <property type="component" value="Plasmid SCP1"/>
</dbReference>
<dbReference type="OrthoDB" id="4327760at2"/>
<evidence type="ECO:0000313" key="2">
    <source>
        <dbReference type="EMBL" id="CAC36823.1"/>
    </source>
</evidence>
<dbReference type="EMBL" id="AL589148">
    <property type="protein sequence ID" value="CAC36823.1"/>
    <property type="molecule type" value="Genomic_DNA"/>
</dbReference>
<dbReference type="HOGENOM" id="CLU_1766921_0_0_11"/>
<dbReference type="InterPro" id="IPR045728">
    <property type="entry name" value="DUF6082"/>
</dbReference>
<dbReference type="KEGG" id="sco:SCP1.56c"/>
<protein>
    <submittedName>
        <fullName evidence="2">Spore associated protein, SapC</fullName>
    </submittedName>
</protein>
<proteinExistence type="predicted"/>
<reference evidence="3" key="3">
    <citation type="journal article" date="2002" name="Nature">
        <title>Complete genome sequence of the model actinomycete Streptomyces coelicolor A3(2).</title>
        <authorList>
            <person name="Bentley S.D."/>
            <person name="Chater K.F."/>
            <person name="Cerdeno-Tarraga A.M."/>
            <person name="Challis G.L."/>
            <person name="Thomson N.R."/>
            <person name="James K.D."/>
            <person name="Harris D.E."/>
            <person name="Quail M.A."/>
            <person name="Kieser H."/>
            <person name="Harper D."/>
            <person name="Bateman A."/>
            <person name="Brown S."/>
            <person name="Chandra G."/>
            <person name="Chen C.W."/>
            <person name="Collins M."/>
            <person name="Cronin A."/>
            <person name="Fraser A."/>
            <person name="Goble A."/>
            <person name="Hidalgo J."/>
            <person name="Hornsby T."/>
            <person name="Howarth S."/>
            <person name="Huang C.H."/>
            <person name="Kieser T."/>
            <person name="Larke L."/>
            <person name="Murphy L."/>
            <person name="Oliver K."/>
            <person name="O'Neil S."/>
            <person name="Rabbinowitsch E."/>
            <person name="Rajandream M.A."/>
            <person name="Rutherford K."/>
            <person name="Rutter S."/>
            <person name="Seeger K."/>
            <person name="Saunders D."/>
            <person name="Sharp S."/>
            <person name="Squares R."/>
            <person name="Squares S."/>
            <person name="Taylor K."/>
            <person name="Warren T."/>
            <person name="Wietzorrek A."/>
            <person name="Woodward J."/>
            <person name="Barrell B.G."/>
            <person name="Parkhill J."/>
            <person name="Hopwood D.A."/>
        </authorList>
    </citation>
    <scope>NUCLEOTIDE SEQUENCE [LARGE SCALE GENOMIC DNA]</scope>
    <source>
        <strain evidence="3">ATCC BAA-471 / A3(2) / M145</strain>
        <plasmid evidence="3">SCP1</plasmid>
    </source>
</reference>
<gene>
    <name evidence="2" type="primary">sapC</name>
    <name evidence="2" type="ordered locus">SCP1.297</name>
    <name evidence="1" type="ordered locus">SCP1.56c</name>
</gene>
<accession>Q99QD8</accession>
<dbReference type="KEGG" id="sco:SCP1.297"/>